<dbReference type="Proteomes" id="UP000268093">
    <property type="component" value="Unassembled WGS sequence"/>
</dbReference>
<comment type="caution">
    <text evidence="1">The sequence shown here is derived from an EMBL/GenBank/DDBJ whole genome shotgun (WGS) entry which is preliminary data.</text>
</comment>
<gene>
    <name evidence="1" type="ORF">BC936DRAFT_141753</name>
</gene>
<accession>A0A433A1P6</accession>
<keyword evidence="2" id="KW-1185">Reference proteome</keyword>
<dbReference type="EMBL" id="RBNI01020449">
    <property type="protein sequence ID" value="RUO96607.1"/>
    <property type="molecule type" value="Genomic_DNA"/>
</dbReference>
<evidence type="ECO:0000313" key="2">
    <source>
        <dbReference type="Proteomes" id="UP000268093"/>
    </source>
</evidence>
<proteinExistence type="predicted"/>
<dbReference type="AlphaFoldDB" id="A0A433A1P6"/>
<sequence length="105" mass="11550">MTGGCAIPASWRNVQGRDKISILEGVIPTFGLTSCKGRPFSRIHFARLFFLQAPWRHIVRFVVGTDLIKTEQIVSGTGGRDIIVVFGLTGLNAVNVLQRRHNGTC</sequence>
<dbReference type="OrthoDB" id="408631at2759"/>
<protein>
    <submittedName>
        <fullName evidence="1">Uncharacterized protein</fullName>
    </submittedName>
</protein>
<evidence type="ECO:0000313" key="1">
    <source>
        <dbReference type="EMBL" id="RUO96607.1"/>
    </source>
</evidence>
<organism evidence="1 2">
    <name type="scientific">Jimgerdemannia flammicorona</name>
    <dbReference type="NCBI Taxonomy" id="994334"/>
    <lineage>
        <taxon>Eukaryota</taxon>
        <taxon>Fungi</taxon>
        <taxon>Fungi incertae sedis</taxon>
        <taxon>Mucoromycota</taxon>
        <taxon>Mucoromycotina</taxon>
        <taxon>Endogonomycetes</taxon>
        <taxon>Endogonales</taxon>
        <taxon>Endogonaceae</taxon>
        <taxon>Jimgerdemannia</taxon>
    </lineage>
</organism>
<name>A0A433A1P6_9FUNG</name>
<reference evidence="1 2" key="1">
    <citation type="journal article" date="2018" name="New Phytol.">
        <title>Phylogenomics of Endogonaceae and evolution of mycorrhizas within Mucoromycota.</title>
        <authorList>
            <person name="Chang Y."/>
            <person name="Desiro A."/>
            <person name="Na H."/>
            <person name="Sandor L."/>
            <person name="Lipzen A."/>
            <person name="Clum A."/>
            <person name="Barry K."/>
            <person name="Grigoriev I.V."/>
            <person name="Martin F.M."/>
            <person name="Stajich J.E."/>
            <person name="Smith M.E."/>
            <person name="Bonito G."/>
            <person name="Spatafora J.W."/>
        </authorList>
    </citation>
    <scope>NUCLEOTIDE SEQUENCE [LARGE SCALE GENOMIC DNA]</scope>
    <source>
        <strain evidence="1 2">GMNB39</strain>
    </source>
</reference>